<protein>
    <submittedName>
        <fullName evidence="2">DUF3180 domain-containing protein</fullName>
    </submittedName>
</protein>
<dbReference type="Proteomes" id="UP000280344">
    <property type="component" value="Chromosome"/>
</dbReference>
<accession>A0A3Q9G4D3</accession>
<feature type="transmembrane region" description="Helical" evidence="1">
    <location>
        <begin position="49"/>
        <end position="68"/>
    </location>
</feature>
<proteinExistence type="predicted"/>
<gene>
    <name evidence="2" type="ORF">EJ997_07645</name>
</gene>
<evidence type="ECO:0000256" key="1">
    <source>
        <dbReference type="SAM" id="Phobius"/>
    </source>
</evidence>
<reference evidence="2 3" key="1">
    <citation type="submission" date="2018-12" db="EMBL/GenBank/DDBJ databases">
        <title>Complete genome sequence of Flaviflexus sp. H23T48.</title>
        <authorList>
            <person name="Bae J.-W."/>
            <person name="Lee J.-Y."/>
        </authorList>
    </citation>
    <scope>NUCLEOTIDE SEQUENCE [LARGE SCALE GENOMIC DNA]</scope>
    <source>
        <strain evidence="2 3">H23T48</strain>
    </source>
</reference>
<dbReference type="OrthoDB" id="3242755at2"/>
<dbReference type="RefSeq" id="WP_126704029.1">
    <property type="nucleotide sequence ID" value="NZ_CP034593.1"/>
</dbReference>
<keyword evidence="3" id="KW-1185">Reference proteome</keyword>
<keyword evidence="1" id="KW-0812">Transmembrane</keyword>
<feature type="transmembrane region" description="Helical" evidence="1">
    <location>
        <begin position="124"/>
        <end position="143"/>
    </location>
</feature>
<evidence type="ECO:0000313" key="2">
    <source>
        <dbReference type="EMBL" id="AZQ77225.1"/>
    </source>
</evidence>
<sequence length="164" mass="17089">MGHAEREAGPEMTSAKQMVGWLVLSLLIGFVGAAAWIRSTVPLVAIPDFTWTIPLVLAVGVLVSAWPVKAMADGKKRTMNPLTAARIAVFCQASSRGGMILAGICLGAWFAFSGENAVFLNEQASAALWAGVASLVLAGAGWLGEWWCSIDDDDDDAPAAAQGA</sequence>
<dbReference type="KEGG" id="flh:EJ997_07645"/>
<keyword evidence="1" id="KW-1133">Transmembrane helix</keyword>
<dbReference type="Pfam" id="PF11377">
    <property type="entry name" value="DUF3180"/>
    <property type="match status" value="1"/>
</dbReference>
<dbReference type="AlphaFoldDB" id="A0A3Q9G4D3"/>
<feature type="transmembrane region" description="Helical" evidence="1">
    <location>
        <begin position="18"/>
        <end position="37"/>
    </location>
</feature>
<dbReference type="EMBL" id="CP034593">
    <property type="protein sequence ID" value="AZQ77225.1"/>
    <property type="molecule type" value="Genomic_DNA"/>
</dbReference>
<organism evidence="2 3">
    <name type="scientific">Flaviflexus ciconiae</name>
    <dbReference type="NCBI Taxonomy" id="2496867"/>
    <lineage>
        <taxon>Bacteria</taxon>
        <taxon>Bacillati</taxon>
        <taxon>Actinomycetota</taxon>
        <taxon>Actinomycetes</taxon>
        <taxon>Actinomycetales</taxon>
        <taxon>Actinomycetaceae</taxon>
        <taxon>Flaviflexus</taxon>
    </lineage>
</organism>
<feature type="transmembrane region" description="Helical" evidence="1">
    <location>
        <begin position="89"/>
        <end position="112"/>
    </location>
</feature>
<dbReference type="InterPro" id="IPR021517">
    <property type="entry name" value="DUF3180"/>
</dbReference>
<evidence type="ECO:0000313" key="3">
    <source>
        <dbReference type="Proteomes" id="UP000280344"/>
    </source>
</evidence>
<keyword evidence="1" id="KW-0472">Membrane</keyword>
<name>A0A3Q9G4D3_9ACTO</name>